<reference evidence="3" key="1">
    <citation type="submission" date="2022-10" db="EMBL/GenBank/DDBJ databases">
        <title>Genome sequence of Actinomyces israelii ATCC 10048.</title>
        <authorList>
            <person name="Watt R.M."/>
            <person name="Tong W.M."/>
        </authorList>
    </citation>
    <scope>NUCLEOTIDE SEQUENCE</scope>
    <source>
        <strain evidence="3">ATCC 10048</strain>
    </source>
</reference>
<name>A0ABT4I6J0_9ACTO</name>
<evidence type="ECO:0000313" key="4">
    <source>
        <dbReference type="Proteomes" id="UP001072034"/>
    </source>
</evidence>
<evidence type="ECO:0000256" key="1">
    <source>
        <dbReference type="ARBA" id="ARBA00023002"/>
    </source>
</evidence>
<gene>
    <name evidence="3" type="ORF">OHJ16_04665</name>
</gene>
<dbReference type="InterPro" id="IPR046980">
    <property type="entry name" value="KefG/KefF"/>
</dbReference>
<dbReference type="EMBL" id="JAPTMY010000007">
    <property type="protein sequence ID" value="MCZ0857334.1"/>
    <property type="molecule type" value="Genomic_DNA"/>
</dbReference>
<dbReference type="PANTHER" id="PTHR47307:SF1">
    <property type="entry name" value="GLUTATHIONE-REGULATED POTASSIUM-EFFLUX SYSTEM ANCILLARY PROTEIN KEFG"/>
    <property type="match status" value="1"/>
</dbReference>
<dbReference type="Gene3D" id="3.40.50.360">
    <property type="match status" value="1"/>
</dbReference>
<accession>A0ABT4I6J0</accession>
<comment type="caution">
    <text evidence="3">The sequence shown here is derived from an EMBL/GenBank/DDBJ whole genome shotgun (WGS) entry which is preliminary data.</text>
</comment>
<dbReference type="InterPro" id="IPR003680">
    <property type="entry name" value="Flavodoxin_fold"/>
</dbReference>
<dbReference type="RefSeq" id="WP_268916948.1">
    <property type="nucleotide sequence ID" value="NZ_JAPTMY010000007.1"/>
</dbReference>
<protein>
    <submittedName>
        <fullName evidence="3">NAD(P)H-dependent oxidoreductase</fullName>
    </submittedName>
</protein>
<dbReference type="SUPFAM" id="SSF52218">
    <property type="entry name" value="Flavoproteins"/>
    <property type="match status" value="1"/>
</dbReference>
<sequence length="188" mass="20638">MARTTTVFLFHPHLDASRVNARLAQAARGAGTPERPVQVRDLYALYPDFRIDVAAEHSAMEGSDRIVLQFPMYWYSSPALVKQWEDDVLTYGWAYGPAGTALHGKELALAVSPGGPAAGYTHAGSVHYELHELLRPFQATSDLIGTRFAVPFLTPGAMSLTDEELAERARDYAAWLAAPDHPRLGAFE</sequence>
<dbReference type="PANTHER" id="PTHR47307">
    <property type="entry name" value="GLUTATHIONE-REGULATED POTASSIUM-EFFLUX SYSTEM ANCILLARY PROTEIN KEFG"/>
    <property type="match status" value="1"/>
</dbReference>
<keyword evidence="4" id="KW-1185">Reference proteome</keyword>
<evidence type="ECO:0000259" key="2">
    <source>
        <dbReference type="Pfam" id="PF02525"/>
    </source>
</evidence>
<evidence type="ECO:0000313" key="3">
    <source>
        <dbReference type="EMBL" id="MCZ0857334.1"/>
    </source>
</evidence>
<dbReference type="InterPro" id="IPR029039">
    <property type="entry name" value="Flavoprotein-like_sf"/>
</dbReference>
<proteinExistence type="predicted"/>
<feature type="domain" description="Flavodoxin-like fold" evidence="2">
    <location>
        <begin position="9"/>
        <end position="175"/>
    </location>
</feature>
<dbReference type="Pfam" id="PF02525">
    <property type="entry name" value="Flavodoxin_2"/>
    <property type="match status" value="1"/>
</dbReference>
<keyword evidence="1" id="KW-0560">Oxidoreductase</keyword>
<organism evidence="3 4">
    <name type="scientific">Actinomyces israelii</name>
    <dbReference type="NCBI Taxonomy" id="1659"/>
    <lineage>
        <taxon>Bacteria</taxon>
        <taxon>Bacillati</taxon>
        <taxon>Actinomycetota</taxon>
        <taxon>Actinomycetes</taxon>
        <taxon>Actinomycetales</taxon>
        <taxon>Actinomycetaceae</taxon>
        <taxon>Actinomyces</taxon>
    </lineage>
</organism>
<dbReference type="Proteomes" id="UP001072034">
    <property type="component" value="Unassembled WGS sequence"/>
</dbReference>